<keyword evidence="3" id="KW-1185">Reference proteome</keyword>
<feature type="signal peptide" evidence="1">
    <location>
        <begin position="1"/>
        <end position="24"/>
    </location>
</feature>
<feature type="chain" id="PRO_5046086342" description="YD repeat-containing protein" evidence="1">
    <location>
        <begin position="25"/>
        <end position="299"/>
    </location>
</feature>
<dbReference type="RefSeq" id="WP_378179023.1">
    <property type="nucleotide sequence ID" value="NZ_JBHTCR010000005.1"/>
</dbReference>
<comment type="caution">
    <text evidence="2">The sequence shown here is derived from an EMBL/GenBank/DDBJ whole genome shotgun (WGS) entry which is preliminary data.</text>
</comment>
<name>A0ABW2M1N5_9FLAO</name>
<proteinExistence type="predicted"/>
<evidence type="ECO:0000313" key="2">
    <source>
        <dbReference type="EMBL" id="MFC7347443.1"/>
    </source>
</evidence>
<organism evidence="2 3">
    <name type="scientific">Chryseobacterium zhengzhouense</name>
    <dbReference type="NCBI Taxonomy" id="1636086"/>
    <lineage>
        <taxon>Bacteria</taxon>
        <taxon>Pseudomonadati</taxon>
        <taxon>Bacteroidota</taxon>
        <taxon>Flavobacteriia</taxon>
        <taxon>Flavobacteriales</taxon>
        <taxon>Weeksellaceae</taxon>
        <taxon>Chryseobacterium group</taxon>
        <taxon>Chryseobacterium</taxon>
    </lineage>
</organism>
<gene>
    <name evidence="2" type="ORF">ACFQO9_12010</name>
</gene>
<protein>
    <recommendedName>
        <fullName evidence="4">YD repeat-containing protein</fullName>
    </recommendedName>
</protein>
<keyword evidence="1" id="KW-0732">Signal</keyword>
<evidence type="ECO:0000256" key="1">
    <source>
        <dbReference type="SAM" id="SignalP"/>
    </source>
</evidence>
<reference evidence="3" key="1">
    <citation type="journal article" date="2019" name="Int. J. Syst. Evol. Microbiol.">
        <title>The Global Catalogue of Microorganisms (GCM) 10K type strain sequencing project: providing services to taxonomists for standard genome sequencing and annotation.</title>
        <authorList>
            <consortium name="The Broad Institute Genomics Platform"/>
            <consortium name="The Broad Institute Genome Sequencing Center for Infectious Disease"/>
            <person name="Wu L."/>
            <person name="Ma J."/>
        </authorList>
    </citation>
    <scope>NUCLEOTIDE SEQUENCE [LARGE SCALE GENOMIC DNA]</scope>
    <source>
        <strain evidence="3">CCUG 54781</strain>
    </source>
</reference>
<evidence type="ECO:0008006" key="4">
    <source>
        <dbReference type="Google" id="ProtNLM"/>
    </source>
</evidence>
<accession>A0ABW2M1N5</accession>
<dbReference type="EMBL" id="JBHTCR010000005">
    <property type="protein sequence ID" value="MFC7347443.1"/>
    <property type="molecule type" value="Genomic_DNA"/>
</dbReference>
<sequence length="299" mass="34319">MNSKIFTFLLLIFTVIFNNSCSNGDEVEPTSDNNSSPNPVHVSNKILKFIKNYDGITHYFQSSNGKIVLWNTNYNTNYNASVHSISYNSMGKIDKISISNSSVTEVLFKYSNNMLSEILYVYKNTTGNIYAYRSYSILYNNSKIYRIIRTDYSFPQSYIDDNLNNCKILELQFSNENVIKTAYTYGQFSRSTGVINEDSSAHITKFYTYNNSIMNPYSTLSVEFQLYLVSIEMESSNLFYADSLSKNAKNNLTTYTYQSLFSNYNFNYQTDANLNGLPNKIDSNNGNFGSKATFEYDSY</sequence>
<evidence type="ECO:0000313" key="3">
    <source>
        <dbReference type="Proteomes" id="UP001596550"/>
    </source>
</evidence>
<dbReference type="Proteomes" id="UP001596550">
    <property type="component" value="Unassembled WGS sequence"/>
</dbReference>